<dbReference type="EMBL" id="GBXM01086473">
    <property type="protein sequence ID" value="JAH22104.1"/>
    <property type="molecule type" value="Transcribed_RNA"/>
</dbReference>
<organism evidence="1">
    <name type="scientific">Anguilla anguilla</name>
    <name type="common">European freshwater eel</name>
    <name type="synonym">Muraena anguilla</name>
    <dbReference type="NCBI Taxonomy" id="7936"/>
    <lineage>
        <taxon>Eukaryota</taxon>
        <taxon>Metazoa</taxon>
        <taxon>Chordata</taxon>
        <taxon>Craniata</taxon>
        <taxon>Vertebrata</taxon>
        <taxon>Euteleostomi</taxon>
        <taxon>Actinopterygii</taxon>
        <taxon>Neopterygii</taxon>
        <taxon>Teleostei</taxon>
        <taxon>Anguilliformes</taxon>
        <taxon>Anguillidae</taxon>
        <taxon>Anguilla</taxon>
    </lineage>
</organism>
<proteinExistence type="predicted"/>
<accession>A0A0E9QZ19</accession>
<evidence type="ECO:0000313" key="1">
    <source>
        <dbReference type="EMBL" id="JAH22104.1"/>
    </source>
</evidence>
<protein>
    <submittedName>
        <fullName evidence="1">Uncharacterized protein</fullName>
    </submittedName>
</protein>
<reference evidence="1" key="2">
    <citation type="journal article" date="2015" name="Fish Shellfish Immunol.">
        <title>Early steps in the European eel (Anguilla anguilla)-Vibrio vulnificus interaction in the gills: Role of the RtxA13 toxin.</title>
        <authorList>
            <person name="Callol A."/>
            <person name="Pajuelo D."/>
            <person name="Ebbesson L."/>
            <person name="Teles M."/>
            <person name="MacKenzie S."/>
            <person name="Amaro C."/>
        </authorList>
    </citation>
    <scope>NUCLEOTIDE SEQUENCE</scope>
</reference>
<reference evidence="1" key="1">
    <citation type="submission" date="2014-11" db="EMBL/GenBank/DDBJ databases">
        <authorList>
            <person name="Amaro Gonzalez C."/>
        </authorList>
    </citation>
    <scope>NUCLEOTIDE SEQUENCE</scope>
</reference>
<sequence length="8" mass="928">MFTSEISN</sequence>
<name>A0A0E9QZ19_ANGAN</name>